<proteinExistence type="predicted"/>
<accession>A0ABQ8GSC1</accession>
<dbReference type="Pfam" id="PF04681">
    <property type="entry name" value="Bys1"/>
    <property type="match status" value="1"/>
</dbReference>
<sequence>MKLIAPLAALAFVSTASAALQGKMINNCKIPVYAKTTRGGSAASAYDSREMVKVPPGGIYYAKVKTVNNAPGVCLNVQPTPDPAWKNVYQVEFAQSDTPGTSDGTASWAWYDLSTVDASPFKNRWRRLEVAGMSKACRVLECAPGRTDCEWPVPEKGEMGDCKSGKDAEIVFTLCRK</sequence>
<evidence type="ECO:0000256" key="1">
    <source>
        <dbReference type="SAM" id="SignalP"/>
    </source>
</evidence>
<gene>
    <name evidence="2" type="ORF">B0J12DRAFT_641478</name>
</gene>
<name>A0ABQ8GSC1_9PEZI</name>
<feature type="chain" id="PRO_5045868181" description="BYS1 domain-containing protein" evidence="1">
    <location>
        <begin position="19"/>
        <end position="177"/>
    </location>
</feature>
<dbReference type="PANTHER" id="PTHR36195">
    <property type="entry name" value="DOMAIN PROTEIN, PUTATIVE (AFU_ORTHOLOGUE AFUA_5G01990)-RELATED-RELATED"/>
    <property type="match status" value="1"/>
</dbReference>
<dbReference type="InterPro" id="IPR006771">
    <property type="entry name" value="CetA-like"/>
</dbReference>
<keyword evidence="3" id="KW-1185">Reference proteome</keyword>
<protein>
    <recommendedName>
        <fullName evidence="4">BYS1 domain-containing protein</fullName>
    </recommendedName>
</protein>
<dbReference type="Proteomes" id="UP000774617">
    <property type="component" value="Unassembled WGS sequence"/>
</dbReference>
<feature type="signal peptide" evidence="1">
    <location>
        <begin position="1"/>
        <end position="18"/>
    </location>
</feature>
<evidence type="ECO:0008006" key="4">
    <source>
        <dbReference type="Google" id="ProtNLM"/>
    </source>
</evidence>
<dbReference type="PANTHER" id="PTHR36195:SF4">
    <property type="entry name" value="DOMAIN PROTEIN, PUTATIVE (AFU_ORTHOLOGUE AFUA_5G01990)-RELATED"/>
    <property type="match status" value="1"/>
</dbReference>
<dbReference type="EMBL" id="JAGTJR010000002">
    <property type="protein sequence ID" value="KAH7063119.1"/>
    <property type="molecule type" value="Genomic_DNA"/>
</dbReference>
<evidence type="ECO:0000313" key="3">
    <source>
        <dbReference type="Proteomes" id="UP000774617"/>
    </source>
</evidence>
<reference evidence="2 3" key="1">
    <citation type="journal article" date="2021" name="Nat. Commun.">
        <title>Genetic determinants of endophytism in the Arabidopsis root mycobiome.</title>
        <authorList>
            <person name="Mesny F."/>
            <person name="Miyauchi S."/>
            <person name="Thiergart T."/>
            <person name="Pickel B."/>
            <person name="Atanasova L."/>
            <person name="Karlsson M."/>
            <person name="Huettel B."/>
            <person name="Barry K.W."/>
            <person name="Haridas S."/>
            <person name="Chen C."/>
            <person name="Bauer D."/>
            <person name="Andreopoulos W."/>
            <person name="Pangilinan J."/>
            <person name="LaButti K."/>
            <person name="Riley R."/>
            <person name="Lipzen A."/>
            <person name="Clum A."/>
            <person name="Drula E."/>
            <person name="Henrissat B."/>
            <person name="Kohler A."/>
            <person name="Grigoriev I.V."/>
            <person name="Martin F.M."/>
            <person name="Hacquard S."/>
        </authorList>
    </citation>
    <scope>NUCLEOTIDE SEQUENCE [LARGE SCALE GENOMIC DNA]</scope>
    <source>
        <strain evidence="2 3">MPI-SDFR-AT-0080</strain>
    </source>
</reference>
<keyword evidence="1" id="KW-0732">Signal</keyword>
<organism evidence="2 3">
    <name type="scientific">Macrophomina phaseolina</name>
    <dbReference type="NCBI Taxonomy" id="35725"/>
    <lineage>
        <taxon>Eukaryota</taxon>
        <taxon>Fungi</taxon>
        <taxon>Dikarya</taxon>
        <taxon>Ascomycota</taxon>
        <taxon>Pezizomycotina</taxon>
        <taxon>Dothideomycetes</taxon>
        <taxon>Dothideomycetes incertae sedis</taxon>
        <taxon>Botryosphaeriales</taxon>
        <taxon>Botryosphaeriaceae</taxon>
        <taxon>Macrophomina</taxon>
    </lineage>
</organism>
<comment type="caution">
    <text evidence="2">The sequence shown here is derived from an EMBL/GenBank/DDBJ whole genome shotgun (WGS) entry which is preliminary data.</text>
</comment>
<evidence type="ECO:0000313" key="2">
    <source>
        <dbReference type="EMBL" id="KAH7063119.1"/>
    </source>
</evidence>